<feature type="non-terminal residue" evidence="1">
    <location>
        <position position="61"/>
    </location>
</feature>
<gene>
    <name evidence="1" type="ORF">METZ01_LOCUS293498</name>
</gene>
<accession>A0A382LV65</accession>
<evidence type="ECO:0000313" key="1">
    <source>
        <dbReference type="EMBL" id="SVC40644.1"/>
    </source>
</evidence>
<protein>
    <submittedName>
        <fullName evidence="1">Uncharacterized protein</fullName>
    </submittedName>
</protein>
<proteinExistence type="predicted"/>
<dbReference type="AlphaFoldDB" id="A0A382LV65"/>
<dbReference type="EMBL" id="UINC01089496">
    <property type="protein sequence ID" value="SVC40644.1"/>
    <property type="molecule type" value="Genomic_DNA"/>
</dbReference>
<name>A0A382LV65_9ZZZZ</name>
<reference evidence="1" key="1">
    <citation type="submission" date="2018-05" db="EMBL/GenBank/DDBJ databases">
        <authorList>
            <person name="Lanie J.A."/>
            <person name="Ng W.-L."/>
            <person name="Kazmierczak K.M."/>
            <person name="Andrzejewski T.M."/>
            <person name="Davidsen T.M."/>
            <person name="Wayne K.J."/>
            <person name="Tettelin H."/>
            <person name="Glass J.I."/>
            <person name="Rusch D."/>
            <person name="Podicherti R."/>
            <person name="Tsui H.-C.T."/>
            <person name="Winkler M.E."/>
        </authorList>
    </citation>
    <scope>NUCLEOTIDE SEQUENCE</scope>
</reference>
<organism evidence="1">
    <name type="scientific">marine metagenome</name>
    <dbReference type="NCBI Taxonomy" id="408172"/>
    <lineage>
        <taxon>unclassified sequences</taxon>
        <taxon>metagenomes</taxon>
        <taxon>ecological metagenomes</taxon>
    </lineage>
</organism>
<sequence>MKEQTDFEEKNIIPDPWSLPLETLDVSKAEIFQSNQHGEYFRRLRQESPVHFCQESQFGPF</sequence>